<dbReference type="InterPro" id="IPR008210">
    <property type="entry name" value="PEP_carboxykinase_N"/>
</dbReference>
<sequence>MKAPKQFSNGVVVLRADQISWNLSVSDLISQTILTNQGTLSETGALMCDTGKFTVRSPNDKYIVSDDVTEQTIWWGEVNQRISKASFSRIFKKMSGYLSRKKLFANEVYACASPKYKFGLHIITEFPWQSLFVRNLFISPTTSEMENFRADWTIICIPGFEADPAVDGTNSPNFTIINFGEKIILIGGSAYTGEIKKGVFTVLNYLLPKDNDVFPMHCSANIGEKGDTAFFLVYQVREKQPCR</sequence>
<keyword evidence="3" id="KW-0670">Pyruvate</keyword>
<dbReference type="GO" id="GO:0005829">
    <property type="term" value="C:cytosol"/>
    <property type="evidence" value="ECO:0007669"/>
    <property type="project" value="TreeGrafter"/>
</dbReference>
<dbReference type="Proteomes" id="UP000199656">
    <property type="component" value="Unassembled WGS sequence"/>
</dbReference>
<accession>A0A1H4BMA9</accession>
<proteinExistence type="predicted"/>
<name>A0A1H4BMA9_9BACT</name>
<gene>
    <name evidence="3" type="ORF">SAMN05660909_02164</name>
</gene>
<dbReference type="AlphaFoldDB" id="A0A1H4BMA9"/>
<dbReference type="PANTHER" id="PTHR30031">
    <property type="entry name" value="PHOSPHOENOLPYRUVATE CARBOXYKINASE ATP"/>
    <property type="match status" value="1"/>
</dbReference>
<dbReference type="EMBL" id="FNRL01000008">
    <property type="protein sequence ID" value="SEA49269.1"/>
    <property type="molecule type" value="Genomic_DNA"/>
</dbReference>
<dbReference type="GO" id="GO:0006094">
    <property type="term" value="P:gluconeogenesis"/>
    <property type="evidence" value="ECO:0007669"/>
    <property type="project" value="UniProtKB-KW"/>
</dbReference>
<keyword evidence="1" id="KW-0312">Gluconeogenesis</keyword>
<dbReference type="Gene3D" id="3.40.449.10">
    <property type="entry name" value="Phosphoenolpyruvate Carboxykinase, domain 1"/>
    <property type="match status" value="1"/>
</dbReference>
<dbReference type="PANTHER" id="PTHR30031:SF0">
    <property type="entry name" value="PHOSPHOENOLPYRUVATE CARBOXYKINASE (ATP)"/>
    <property type="match status" value="1"/>
</dbReference>
<protein>
    <submittedName>
        <fullName evidence="3">Phosphoenolpyruvate carboxykinase</fullName>
    </submittedName>
</protein>
<evidence type="ECO:0000313" key="4">
    <source>
        <dbReference type="Proteomes" id="UP000199656"/>
    </source>
</evidence>
<dbReference type="InterPro" id="IPR001272">
    <property type="entry name" value="PEP_carboxykinase_ATP"/>
</dbReference>
<dbReference type="SUPFAM" id="SSF68923">
    <property type="entry name" value="PEP carboxykinase N-terminal domain"/>
    <property type="match status" value="1"/>
</dbReference>
<reference evidence="4" key="1">
    <citation type="submission" date="2016-10" db="EMBL/GenBank/DDBJ databases">
        <authorList>
            <person name="Varghese N."/>
            <person name="Submissions S."/>
        </authorList>
    </citation>
    <scope>NUCLEOTIDE SEQUENCE [LARGE SCALE GENOMIC DNA]</scope>
    <source>
        <strain evidence="4">DSM 23920</strain>
    </source>
</reference>
<dbReference type="GO" id="GO:0004612">
    <property type="term" value="F:phosphoenolpyruvate carboxykinase (ATP) activity"/>
    <property type="evidence" value="ECO:0007669"/>
    <property type="project" value="InterPro"/>
</dbReference>
<evidence type="ECO:0000313" key="3">
    <source>
        <dbReference type="EMBL" id="SEA49269.1"/>
    </source>
</evidence>
<keyword evidence="3" id="KW-0418">Kinase</keyword>
<keyword evidence="2" id="KW-0210">Decarboxylase</keyword>
<keyword evidence="2" id="KW-0456">Lyase</keyword>
<keyword evidence="3" id="KW-0808">Transferase</keyword>
<dbReference type="STRING" id="408074.SAMN05660909_02164"/>
<evidence type="ECO:0000256" key="1">
    <source>
        <dbReference type="ARBA" id="ARBA00022432"/>
    </source>
</evidence>
<evidence type="ECO:0000256" key="2">
    <source>
        <dbReference type="ARBA" id="ARBA00022793"/>
    </source>
</evidence>
<dbReference type="GO" id="GO:0005524">
    <property type="term" value="F:ATP binding"/>
    <property type="evidence" value="ECO:0007669"/>
    <property type="project" value="InterPro"/>
</dbReference>
<dbReference type="GO" id="GO:0016301">
    <property type="term" value="F:kinase activity"/>
    <property type="evidence" value="ECO:0007669"/>
    <property type="project" value="UniProtKB-KW"/>
</dbReference>
<dbReference type="Pfam" id="PF01293">
    <property type="entry name" value="PEPCK_ATP"/>
    <property type="match status" value="1"/>
</dbReference>
<keyword evidence="4" id="KW-1185">Reference proteome</keyword>
<organism evidence="3 4">
    <name type="scientific">Chitinophaga terrae</name>
    <name type="common">ex Kim and Jung 2007</name>
    <dbReference type="NCBI Taxonomy" id="408074"/>
    <lineage>
        <taxon>Bacteria</taxon>
        <taxon>Pseudomonadati</taxon>
        <taxon>Bacteroidota</taxon>
        <taxon>Chitinophagia</taxon>
        <taxon>Chitinophagales</taxon>
        <taxon>Chitinophagaceae</taxon>
        <taxon>Chitinophaga</taxon>
    </lineage>
</organism>